<dbReference type="GO" id="GO:0046854">
    <property type="term" value="P:phosphatidylinositol phosphate biosynthetic process"/>
    <property type="evidence" value="ECO:0007669"/>
    <property type="project" value="TreeGrafter"/>
</dbReference>
<dbReference type="GO" id="GO:0005524">
    <property type="term" value="F:ATP binding"/>
    <property type="evidence" value="ECO:0007669"/>
    <property type="project" value="UniProtKB-UniRule"/>
</dbReference>
<evidence type="ECO:0000256" key="6">
    <source>
        <dbReference type="ARBA" id="ARBA00022777"/>
    </source>
</evidence>
<comment type="caution">
    <text evidence="16">The sequence shown here is derived from an EMBL/GenBank/DDBJ whole genome shotgun (WGS) entry which is preliminary data.</text>
</comment>
<dbReference type="PROSITE" id="PS50178">
    <property type="entry name" value="ZF_FYVE"/>
    <property type="match status" value="1"/>
</dbReference>
<dbReference type="InterPro" id="IPR027409">
    <property type="entry name" value="GroEL-like_apical_dom_sf"/>
</dbReference>
<dbReference type="InterPro" id="IPR013083">
    <property type="entry name" value="Znf_RING/FYVE/PHD"/>
</dbReference>
<dbReference type="Gene3D" id="3.30.800.10">
    <property type="entry name" value="Phosphatidylinositol Phosphate Kinase II Beta"/>
    <property type="match status" value="1"/>
</dbReference>
<evidence type="ECO:0000256" key="2">
    <source>
        <dbReference type="ARBA" id="ARBA00022679"/>
    </source>
</evidence>
<evidence type="ECO:0000256" key="4">
    <source>
        <dbReference type="ARBA" id="ARBA00022741"/>
    </source>
</evidence>
<feature type="domain" description="FYVE-type" evidence="14">
    <location>
        <begin position="482"/>
        <end position="539"/>
    </location>
</feature>
<dbReference type="PROSITE" id="PS51455">
    <property type="entry name" value="PIPK"/>
    <property type="match status" value="1"/>
</dbReference>
<proteinExistence type="predicted"/>
<name>A0A024FYJ3_9STRA</name>
<organism evidence="16 17">
    <name type="scientific">Albugo candida</name>
    <dbReference type="NCBI Taxonomy" id="65357"/>
    <lineage>
        <taxon>Eukaryota</taxon>
        <taxon>Sar</taxon>
        <taxon>Stramenopiles</taxon>
        <taxon>Oomycota</taxon>
        <taxon>Peronosporomycetes</taxon>
        <taxon>Albuginales</taxon>
        <taxon>Albuginaceae</taxon>
        <taxon>Albugo</taxon>
    </lineage>
</organism>
<feature type="compositionally biased region" description="Polar residues" evidence="13">
    <location>
        <begin position="1128"/>
        <end position="1142"/>
    </location>
</feature>
<feature type="compositionally biased region" description="Low complexity" evidence="13">
    <location>
        <begin position="636"/>
        <end position="645"/>
    </location>
</feature>
<feature type="coiled-coil region" evidence="12">
    <location>
        <begin position="1277"/>
        <end position="1304"/>
    </location>
</feature>
<evidence type="ECO:0000256" key="1">
    <source>
        <dbReference type="ARBA" id="ARBA00012009"/>
    </source>
</evidence>
<keyword evidence="12" id="KW-0175">Coiled coil</keyword>
<dbReference type="Pfam" id="PF00118">
    <property type="entry name" value="Cpn60_TCP1"/>
    <property type="match status" value="1"/>
</dbReference>
<sequence>MKPSINELTKTICFIRIKKKLEVMKLTFDDVSALEDAIGVYKVKLPVGITSPPPNEKIAFIHEHLHACYTLPLTYEKYLFILQTFTKNVGSERAFLFLPRCLFVALAPNRSGEINGFSVLSAVHQQNRSLYLLQWLYELTSDRIDWIPTQFLIDGIQCRIQTSRGTHLSVLEELDDDFHPFYILISTRMLLLRYVLKLGSQSECAQRELGILIDDLIKCQLLHELIMITEVSLSPFYSLQENAFHPLRIRGIHRQYLQLDKDKNGMLSETEILCGYGKCKAFQPDHVYDLTPVFVHQLFEESRTFPPNNEMDYKTYIDFTIYMMDDTSLSSLRFFWTVLDVQKQGFLCFETIDLFLRDIVEKSICEDRDKHDEGQEGHKDRNKSIQQLRMQVFDAVNPVKKDRITWQDLKRSKLGPLVEQLCNSPSNMSTHEGMTPISHLASRYSIAPQTPERPNAFRDIMTPLQPLSITQYWMPDHLCKVCYDCATSFTLFRRRHHCRLCGQIFCYECSDHFVDPVPHGFTPESGLIRICNFCFRYIHAKNTTNVSDMNSVDEKAKMSIAEDPHESSEVSRSGMEEATRKSCVVQAVDSDSAMYPRLPSPFSEFDDTTQEDVTGIDMSQQNEIFPVIPHIDRAEAASASPFSSRSEPRRRDVIRRKNRRRSSTELLHALERNSSIMAEDTGVSSPKMSKLRAEKLQSEKLKLFNAHMHYAHRRIRVYLESLFDASDRALLDTNQVQNSEAVTVLSEATFFTLNHILESLKHRNINGFNYENLVKVKCIPSTTSEIHSKFSWRANNYSLQWYAGTVCRKHLCHKQMAREMQNPRVLLLAGGISYDRTFSTGRLTSLDTLLEQERSYMSILVGKISALQPDLIFVGRTVSRVAQEMLRERGISVVLNVKRSILERIARHTGAKVLSSTDHVDQADPNHVIGTCNSFVARTVTPSASATSKIFPENGGINAQRPRVETYLYLDGCHPHDGCTITISGPERNMLEMLKRSLYHILRIAYEILLDAKISSDLCIHPQFLEHVGVSGRNGQLITCTCCHLRVNDDGSGKQPKYVQCMFARELELQIEQAGDMALGNFILQEINGLDKKCPNNKCAYSMADHIKSFTAGSRTLVVSFEQVPDANASSLPSSELVTMESSRQESGEPNLSKQEIDLNVPLVSFWRWCQQCDTLVTPVTLLTSAFLYKYSLARFLLICFMDQSEYKVWISDQLEYTQCPHTCEQHVMFFSTGRWVLRWDVWRRELLELGGVCNRSIVEQRRFDTDNMTWKMKRIYNSMTEQRQKLELALTELEIEMKSKVRHLCDFIDSLSENEAIRAQCLLEVVCMQKTIHMNQLLFRYRIDSIFCEEEVLSWPLLRRLRKAYNTVKVDMYKSACRQCYAFVQLQRMIKYHISALCTSSSFSSSSLPAKFGVFLQLMQSQAHILRSPLVSPRTRSEKCNVTAASVDELLDESSILPLAQSEHMLHIVDAESDDKERPLMVENTQSTEILYEEFELTTLTPSTVKLEVAATQSIKTTAGWRLRGLDMHRIIGDYEIDKDLHIDLPGMLLDGHTSLLLQNQPAEYIFVNESIPITFVALMLSSKSYEEALDGWKLSIHHENTVTFVENAADEDASSISSNWIQSAFASSKAANVFRYVTEETPMHSHVMEYILPPQQVYSSSSSAWEFSCTAYFPLQFQILRDLLCGSHEDFVYSLAHVDEWDTSGGKSGASFFRSMDHRYVVKHITATEFQSFLEVAPLYFGYFGTLYCEQKSSFLAKILGLYHTAIVNKVAGSRLIQHIIVMENVIDDDTITRLYDLKGSTRNRYSVKCDKTLDSFTVLLESGEMSLTSDLQVLSAHHSVLMDGNLSEYTGGHPLGMIQKDYEIWWQSVQSDVQFLSSVNVVDYSMLLGFSACGKNAQTCRIVVGIIDYLRQFDLMKRMESVGKSVSMITGQSSPTIIEPTQYAKRFLEAMQRYVMPVPLHAFRSQEE</sequence>
<evidence type="ECO:0000256" key="3">
    <source>
        <dbReference type="ARBA" id="ARBA00022723"/>
    </source>
</evidence>
<dbReference type="Gene3D" id="3.50.7.10">
    <property type="entry name" value="GroEL"/>
    <property type="match status" value="1"/>
</dbReference>
<keyword evidence="2 11" id="KW-0808">Transferase</keyword>
<evidence type="ECO:0000256" key="11">
    <source>
        <dbReference type="PROSITE-ProRule" id="PRU00781"/>
    </source>
</evidence>
<dbReference type="Gene3D" id="3.30.40.10">
    <property type="entry name" value="Zinc/RING finger domain, C3HC4 (zinc finger)"/>
    <property type="match status" value="1"/>
</dbReference>
<dbReference type="Pfam" id="PF01504">
    <property type="entry name" value="PIP5K"/>
    <property type="match status" value="1"/>
</dbReference>
<dbReference type="SUPFAM" id="SSF56104">
    <property type="entry name" value="SAICAR synthase-like"/>
    <property type="match status" value="1"/>
</dbReference>
<evidence type="ECO:0000259" key="15">
    <source>
        <dbReference type="PROSITE" id="PS51455"/>
    </source>
</evidence>
<evidence type="ECO:0000256" key="8">
    <source>
        <dbReference type="ARBA" id="ARBA00022837"/>
    </source>
</evidence>
<dbReference type="InterPro" id="IPR027484">
    <property type="entry name" value="PInositol-4-P-5-kinase_N"/>
</dbReference>
<keyword evidence="6 11" id="KW-0418">Kinase</keyword>
<feature type="region of interest" description="Disordered" evidence="13">
    <location>
        <begin position="1128"/>
        <end position="1151"/>
    </location>
</feature>
<dbReference type="STRING" id="65357.A0A024FYJ3"/>
<keyword evidence="3" id="KW-0479">Metal-binding</keyword>
<dbReference type="Pfam" id="PF01363">
    <property type="entry name" value="FYVE"/>
    <property type="match status" value="1"/>
</dbReference>
<reference evidence="16 17" key="1">
    <citation type="submission" date="2012-05" db="EMBL/GenBank/DDBJ databases">
        <title>Recombination and specialization in a pathogen metapopulation.</title>
        <authorList>
            <person name="Gardiner A."/>
            <person name="Kemen E."/>
            <person name="Schultz-Larsen T."/>
            <person name="MacLean D."/>
            <person name="Van Oosterhout C."/>
            <person name="Jones J.D.G."/>
        </authorList>
    </citation>
    <scope>NUCLEOTIDE SEQUENCE [LARGE SCALE GENOMIC DNA]</scope>
    <source>
        <strain evidence="16 17">Ac Nc2</strain>
    </source>
</reference>
<dbReference type="SMART" id="SM00064">
    <property type="entry name" value="FYVE"/>
    <property type="match status" value="1"/>
</dbReference>
<evidence type="ECO:0000256" key="9">
    <source>
        <dbReference type="ARBA" id="ARBA00022840"/>
    </source>
</evidence>
<dbReference type="GO" id="GO:0010008">
    <property type="term" value="C:endosome membrane"/>
    <property type="evidence" value="ECO:0007669"/>
    <property type="project" value="TreeGrafter"/>
</dbReference>
<gene>
    <name evidence="16" type="ORF">BN9_004420</name>
</gene>
<keyword evidence="9 11" id="KW-0067">ATP-binding</keyword>
<dbReference type="GO" id="GO:0000285">
    <property type="term" value="F:1-phosphatidylinositol-3-phosphate 5-kinase activity"/>
    <property type="evidence" value="ECO:0007669"/>
    <property type="project" value="UniProtKB-EC"/>
</dbReference>
<evidence type="ECO:0000313" key="16">
    <source>
        <dbReference type="EMBL" id="CCI39659.1"/>
    </source>
</evidence>
<accession>A0A024FYJ3</accession>
<dbReference type="InParanoid" id="A0A024FYJ3"/>
<dbReference type="InterPro" id="IPR002423">
    <property type="entry name" value="Cpn60/GroEL/TCP-1"/>
</dbReference>
<feature type="region of interest" description="Disordered" evidence="13">
    <location>
        <begin position="636"/>
        <end position="661"/>
    </location>
</feature>
<dbReference type="EC" id="2.7.1.150" evidence="1"/>
<evidence type="ECO:0000313" key="17">
    <source>
        <dbReference type="Proteomes" id="UP000053237"/>
    </source>
</evidence>
<dbReference type="InterPro" id="IPR027483">
    <property type="entry name" value="PInositol-4-P-4/5-kinase_C_sf"/>
</dbReference>
<dbReference type="FunFam" id="3.50.7.10:FF:000007">
    <property type="entry name" value="1-phosphatidylinositol 3-phosphate 5-kinase isoform X1"/>
    <property type="match status" value="1"/>
</dbReference>
<dbReference type="InterPro" id="IPR018247">
    <property type="entry name" value="EF_Hand_1_Ca_BS"/>
</dbReference>
<keyword evidence="17" id="KW-1185">Reference proteome</keyword>
<dbReference type="Gene3D" id="3.30.810.10">
    <property type="entry name" value="2-Layer Sandwich"/>
    <property type="match status" value="1"/>
</dbReference>
<dbReference type="InterPro" id="IPR011992">
    <property type="entry name" value="EF-hand-dom_pair"/>
</dbReference>
<dbReference type="InterPro" id="IPR044769">
    <property type="entry name" value="PIKfyve_PIPKc"/>
</dbReference>
<keyword evidence="7" id="KW-0862">Zinc</keyword>
<dbReference type="InterPro" id="IPR011011">
    <property type="entry name" value="Znf_FYVE_PHD"/>
</dbReference>
<dbReference type="SUPFAM" id="SSF47473">
    <property type="entry name" value="EF-hand"/>
    <property type="match status" value="1"/>
</dbReference>
<dbReference type="SUPFAM" id="SSF52029">
    <property type="entry name" value="GroEL apical domain-like"/>
    <property type="match status" value="1"/>
</dbReference>
<dbReference type="EMBL" id="CAIX01000003">
    <property type="protein sequence ID" value="CCI39659.1"/>
    <property type="molecule type" value="Genomic_DNA"/>
</dbReference>
<evidence type="ECO:0000256" key="7">
    <source>
        <dbReference type="ARBA" id="ARBA00022833"/>
    </source>
</evidence>
<dbReference type="SUPFAM" id="SSF57903">
    <property type="entry name" value="FYVE/PHD zinc finger"/>
    <property type="match status" value="1"/>
</dbReference>
<dbReference type="GO" id="GO:0008270">
    <property type="term" value="F:zinc ion binding"/>
    <property type="evidence" value="ECO:0007669"/>
    <property type="project" value="UniProtKB-KW"/>
</dbReference>
<dbReference type="InterPro" id="IPR002498">
    <property type="entry name" value="PInositol-4-P-4/5-kinase_core"/>
</dbReference>
<keyword evidence="4 11" id="KW-0547">Nucleotide-binding</keyword>
<evidence type="ECO:0000259" key="14">
    <source>
        <dbReference type="PROSITE" id="PS50178"/>
    </source>
</evidence>
<dbReference type="Proteomes" id="UP000053237">
    <property type="component" value="Unassembled WGS sequence"/>
</dbReference>
<dbReference type="Gene3D" id="1.10.238.10">
    <property type="entry name" value="EF-hand"/>
    <property type="match status" value="1"/>
</dbReference>
<dbReference type="CDD" id="cd17300">
    <property type="entry name" value="PIPKc_PIKfyve"/>
    <property type="match status" value="1"/>
</dbReference>
<dbReference type="PANTHER" id="PTHR45748">
    <property type="entry name" value="1-PHOSPHATIDYLINOSITOL 3-PHOSPHATE 5-KINASE-RELATED"/>
    <property type="match status" value="1"/>
</dbReference>
<evidence type="ECO:0000256" key="5">
    <source>
        <dbReference type="ARBA" id="ARBA00022771"/>
    </source>
</evidence>
<keyword evidence="8" id="KW-0106">Calcium</keyword>
<evidence type="ECO:0000256" key="12">
    <source>
        <dbReference type="SAM" id="Coils"/>
    </source>
</evidence>
<dbReference type="InterPro" id="IPR000306">
    <property type="entry name" value="Znf_FYVE"/>
</dbReference>
<dbReference type="InterPro" id="IPR017455">
    <property type="entry name" value="Znf_FYVE-rel"/>
</dbReference>
<protein>
    <recommendedName>
        <fullName evidence="1">1-phosphatidylinositol-3-phosphate 5-kinase</fullName>
        <ecNumber evidence="1">2.7.1.150</ecNumber>
    </recommendedName>
</protein>
<dbReference type="PROSITE" id="PS00018">
    <property type="entry name" value="EF_HAND_1"/>
    <property type="match status" value="1"/>
</dbReference>
<dbReference type="OrthoDB" id="158357at2759"/>
<feature type="region of interest" description="Disordered" evidence="13">
    <location>
        <begin position="559"/>
        <end position="578"/>
    </location>
</feature>
<evidence type="ECO:0000256" key="13">
    <source>
        <dbReference type="SAM" id="MobiDB-lite"/>
    </source>
</evidence>
<feature type="domain" description="PIPK" evidence="15">
    <location>
        <begin position="1607"/>
        <end position="1958"/>
    </location>
</feature>
<dbReference type="SMART" id="SM00330">
    <property type="entry name" value="PIPKc"/>
    <property type="match status" value="1"/>
</dbReference>
<evidence type="ECO:0000256" key="10">
    <source>
        <dbReference type="PROSITE-ProRule" id="PRU00091"/>
    </source>
</evidence>
<keyword evidence="5 10" id="KW-0863">Zinc-finger</keyword>
<feature type="compositionally biased region" description="Basic residues" evidence="13">
    <location>
        <begin position="652"/>
        <end position="661"/>
    </location>
</feature>